<sequence length="62" mass="7272">MYSTSREQYLGIPSTALFVSAIYVCRERVSLVGFRWNSPIHMQESIHGNEHGYDFIHCYTSW</sequence>
<dbReference type="EMBL" id="JAEVHI010000003">
    <property type="protein sequence ID" value="KAG5295487.1"/>
    <property type="molecule type" value="Genomic_DNA"/>
</dbReference>
<accession>A0A8H8CZK0</accession>
<name>A0A8H8CZK0_AJECA</name>
<evidence type="ECO:0000313" key="1">
    <source>
        <dbReference type="EMBL" id="KAG5295487.1"/>
    </source>
</evidence>
<dbReference type="VEuPathDB" id="FungiDB:I7I52_05767"/>
<dbReference type="AlphaFoldDB" id="A0A8H8CZK0"/>
<evidence type="ECO:0000313" key="2">
    <source>
        <dbReference type="Proteomes" id="UP000670092"/>
    </source>
</evidence>
<gene>
    <name evidence="1" type="ORF">I7I52_05767</name>
</gene>
<comment type="caution">
    <text evidence="1">The sequence shown here is derived from an EMBL/GenBank/DDBJ whole genome shotgun (WGS) entry which is preliminary data.</text>
</comment>
<dbReference type="Proteomes" id="UP000670092">
    <property type="component" value="Unassembled WGS sequence"/>
</dbReference>
<protein>
    <submittedName>
        <fullName evidence="1">Uncharacterized protein</fullName>
    </submittedName>
</protein>
<reference evidence="1 2" key="1">
    <citation type="submission" date="2021-01" db="EMBL/GenBank/DDBJ databases">
        <title>Chromosome-level genome assembly of a human fungal pathogen reveals clustering of transcriptionally co-regulated genes.</title>
        <authorList>
            <person name="Voorhies M."/>
            <person name="Cohen S."/>
            <person name="Shea T.P."/>
            <person name="Petrus S."/>
            <person name="Munoz J.F."/>
            <person name="Poplawski S."/>
            <person name="Goldman W.E."/>
            <person name="Michael T."/>
            <person name="Cuomo C.A."/>
            <person name="Sil A."/>
            <person name="Beyhan S."/>
        </authorList>
    </citation>
    <scope>NUCLEOTIDE SEQUENCE [LARGE SCALE GENOMIC DNA]</scope>
    <source>
        <strain evidence="1 2">G184AR</strain>
    </source>
</reference>
<proteinExistence type="predicted"/>
<organism evidence="1 2">
    <name type="scientific">Ajellomyces capsulatus</name>
    <name type="common">Darling's disease fungus</name>
    <name type="synonym">Histoplasma capsulatum</name>
    <dbReference type="NCBI Taxonomy" id="5037"/>
    <lineage>
        <taxon>Eukaryota</taxon>
        <taxon>Fungi</taxon>
        <taxon>Dikarya</taxon>
        <taxon>Ascomycota</taxon>
        <taxon>Pezizomycotina</taxon>
        <taxon>Eurotiomycetes</taxon>
        <taxon>Eurotiomycetidae</taxon>
        <taxon>Onygenales</taxon>
        <taxon>Ajellomycetaceae</taxon>
        <taxon>Histoplasma</taxon>
    </lineage>
</organism>